<name>A0ABR0B434_9CRUS</name>
<protein>
    <submittedName>
        <fullName evidence="1">Uncharacterized protein</fullName>
    </submittedName>
</protein>
<accession>A0ABR0B434</accession>
<keyword evidence="2" id="KW-1185">Reference proteome</keyword>
<proteinExistence type="predicted"/>
<evidence type="ECO:0000313" key="1">
    <source>
        <dbReference type="EMBL" id="KAK4036257.1"/>
    </source>
</evidence>
<reference evidence="1 2" key="1">
    <citation type="journal article" date="2023" name="Nucleic Acids Res.">
        <title>The hologenome of Daphnia magna reveals possible DNA methylation and microbiome-mediated evolution of the host genome.</title>
        <authorList>
            <person name="Chaturvedi A."/>
            <person name="Li X."/>
            <person name="Dhandapani V."/>
            <person name="Marshall H."/>
            <person name="Kissane S."/>
            <person name="Cuenca-Cambronero M."/>
            <person name="Asole G."/>
            <person name="Calvet F."/>
            <person name="Ruiz-Romero M."/>
            <person name="Marangio P."/>
            <person name="Guigo R."/>
            <person name="Rago D."/>
            <person name="Mirbahai L."/>
            <person name="Eastwood N."/>
            <person name="Colbourne J.K."/>
            <person name="Zhou J."/>
            <person name="Mallon E."/>
            <person name="Orsini L."/>
        </authorList>
    </citation>
    <scope>NUCLEOTIDE SEQUENCE [LARGE SCALE GENOMIC DNA]</scope>
    <source>
        <strain evidence="1">LRV0_1</strain>
    </source>
</reference>
<comment type="caution">
    <text evidence="1">The sequence shown here is derived from an EMBL/GenBank/DDBJ whole genome shotgun (WGS) entry which is preliminary data.</text>
</comment>
<sequence>MSNDCHLHYINISIVNSHWLSPSFHRFSFLKSMRIQFLLFRVPTFAGSKYLGIAGQNLFLSCQDLHTHKKIVFQESSSSTALTEPLRKRGELDAIVPASISDLMEETDVMLSLLPR</sequence>
<gene>
    <name evidence="1" type="ORF">OUZ56_028320</name>
</gene>
<dbReference type="EMBL" id="JAOYFB010000040">
    <property type="protein sequence ID" value="KAK4036257.1"/>
    <property type="molecule type" value="Genomic_DNA"/>
</dbReference>
<evidence type="ECO:0000313" key="2">
    <source>
        <dbReference type="Proteomes" id="UP001234178"/>
    </source>
</evidence>
<dbReference type="Proteomes" id="UP001234178">
    <property type="component" value="Unassembled WGS sequence"/>
</dbReference>
<organism evidence="1 2">
    <name type="scientific">Daphnia magna</name>
    <dbReference type="NCBI Taxonomy" id="35525"/>
    <lineage>
        <taxon>Eukaryota</taxon>
        <taxon>Metazoa</taxon>
        <taxon>Ecdysozoa</taxon>
        <taxon>Arthropoda</taxon>
        <taxon>Crustacea</taxon>
        <taxon>Branchiopoda</taxon>
        <taxon>Diplostraca</taxon>
        <taxon>Cladocera</taxon>
        <taxon>Anomopoda</taxon>
        <taxon>Daphniidae</taxon>
        <taxon>Daphnia</taxon>
    </lineage>
</organism>